<dbReference type="InterPro" id="IPR050679">
    <property type="entry name" value="Bact_HTH_transcr_reg"/>
</dbReference>
<dbReference type="Proteomes" id="UP000199013">
    <property type="component" value="Unassembled WGS sequence"/>
</dbReference>
<dbReference type="InterPro" id="IPR000524">
    <property type="entry name" value="Tscrpt_reg_HTH_GntR"/>
</dbReference>
<sequence>MTNPPDLPATLREFTQMPRWEIIARGLRLDIHDGTYPPGAALPSEADIATRYDCSRPTVRRAIAALVGEGLLTVAHGRGTFVRTDPDRYLIVIGTDDHPDYLHTAPHGWISLTSSSPEEPQTDLRIGLAIDEATRTEAITFDTRPGRLLIHRRAAWTHLKTNRHLFAHSAAPAAALTHDPNPESVLHLFDDIDRNNHPNPYYQALTGDDNHTTWDITITAAMPSPALGTYLGAPPGTPTLNIRRTLYDSQGHPLEHTTIHAPANHYELTTTEHARHTPTSRIHLRI</sequence>
<reference evidence="6" key="1">
    <citation type="submission" date="2016-02" db="EMBL/GenBank/DDBJ databases">
        <authorList>
            <person name="Wibberg D."/>
        </authorList>
    </citation>
    <scope>NUCLEOTIDE SEQUENCE [LARGE SCALE GENOMIC DNA]</scope>
</reference>
<dbReference type="EMBL" id="FLUV01001778">
    <property type="protein sequence ID" value="SBW24695.1"/>
    <property type="molecule type" value="Genomic_DNA"/>
</dbReference>
<dbReference type="Pfam" id="PF07702">
    <property type="entry name" value="UTRA"/>
    <property type="match status" value="1"/>
</dbReference>
<dbReference type="GO" id="GO:0003677">
    <property type="term" value="F:DNA binding"/>
    <property type="evidence" value="ECO:0007669"/>
    <property type="project" value="UniProtKB-KW"/>
</dbReference>
<evidence type="ECO:0000259" key="4">
    <source>
        <dbReference type="PROSITE" id="PS50949"/>
    </source>
</evidence>
<protein>
    <recommendedName>
        <fullName evidence="4">HTH gntR-type domain-containing protein</fullName>
    </recommendedName>
</protein>
<keyword evidence="6" id="KW-1185">Reference proteome</keyword>
<dbReference type="SUPFAM" id="SSF64288">
    <property type="entry name" value="Chorismate lyase-like"/>
    <property type="match status" value="1"/>
</dbReference>
<dbReference type="Gene3D" id="1.10.10.10">
    <property type="entry name" value="Winged helix-like DNA-binding domain superfamily/Winged helix DNA-binding domain"/>
    <property type="match status" value="1"/>
</dbReference>
<dbReference type="Pfam" id="PF00392">
    <property type="entry name" value="GntR"/>
    <property type="match status" value="1"/>
</dbReference>
<evidence type="ECO:0000256" key="3">
    <source>
        <dbReference type="ARBA" id="ARBA00023163"/>
    </source>
</evidence>
<accession>A0A1C3P4E2</accession>
<organism evidence="5 6">
    <name type="scientific">Candidatus Protofrankia californiensis</name>
    <dbReference type="NCBI Taxonomy" id="1839754"/>
    <lineage>
        <taxon>Bacteria</taxon>
        <taxon>Bacillati</taxon>
        <taxon>Actinomycetota</taxon>
        <taxon>Actinomycetes</taxon>
        <taxon>Frankiales</taxon>
        <taxon>Frankiaceae</taxon>
        <taxon>Protofrankia</taxon>
    </lineage>
</organism>
<dbReference type="InterPro" id="IPR011663">
    <property type="entry name" value="UTRA"/>
</dbReference>
<dbReference type="Gene3D" id="3.40.1410.10">
    <property type="entry name" value="Chorismate lyase-like"/>
    <property type="match status" value="1"/>
</dbReference>
<dbReference type="PANTHER" id="PTHR44846:SF1">
    <property type="entry name" value="MANNOSYL-D-GLYCERATE TRANSPORT_METABOLISM SYSTEM REPRESSOR MNGR-RELATED"/>
    <property type="match status" value="1"/>
</dbReference>
<dbReference type="PRINTS" id="PR00035">
    <property type="entry name" value="HTHGNTR"/>
</dbReference>
<evidence type="ECO:0000256" key="2">
    <source>
        <dbReference type="ARBA" id="ARBA00023125"/>
    </source>
</evidence>
<keyword evidence="2" id="KW-0238">DNA-binding</keyword>
<keyword evidence="3" id="KW-0804">Transcription</keyword>
<dbReference type="SUPFAM" id="SSF46785">
    <property type="entry name" value="Winged helix' DNA-binding domain"/>
    <property type="match status" value="1"/>
</dbReference>
<feature type="domain" description="HTH gntR-type" evidence="4">
    <location>
        <begin position="17"/>
        <end position="85"/>
    </location>
</feature>
<keyword evidence="1" id="KW-0805">Transcription regulation</keyword>
<dbReference type="PANTHER" id="PTHR44846">
    <property type="entry name" value="MANNOSYL-D-GLYCERATE TRANSPORT/METABOLISM SYSTEM REPRESSOR MNGR-RELATED"/>
    <property type="match status" value="1"/>
</dbReference>
<dbReference type="PROSITE" id="PS50949">
    <property type="entry name" value="HTH_GNTR"/>
    <property type="match status" value="1"/>
</dbReference>
<gene>
    <name evidence="5" type="ORF">FDG2_4256</name>
</gene>
<evidence type="ECO:0000313" key="5">
    <source>
        <dbReference type="EMBL" id="SBW24695.1"/>
    </source>
</evidence>
<name>A0A1C3P4E2_9ACTN</name>
<dbReference type="InterPro" id="IPR036390">
    <property type="entry name" value="WH_DNA-bd_sf"/>
</dbReference>
<dbReference type="InterPro" id="IPR036388">
    <property type="entry name" value="WH-like_DNA-bd_sf"/>
</dbReference>
<evidence type="ECO:0000313" key="6">
    <source>
        <dbReference type="Proteomes" id="UP000199013"/>
    </source>
</evidence>
<dbReference type="SMART" id="SM00866">
    <property type="entry name" value="UTRA"/>
    <property type="match status" value="1"/>
</dbReference>
<dbReference type="CDD" id="cd07377">
    <property type="entry name" value="WHTH_GntR"/>
    <property type="match status" value="1"/>
</dbReference>
<evidence type="ECO:0000256" key="1">
    <source>
        <dbReference type="ARBA" id="ARBA00023015"/>
    </source>
</evidence>
<dbReference type="InterPro" id="IPR028978">
    <property type="entry name" value="Chorismate_lyase_/UTRA_dom_sf"/>
</dbReference>
<proteinExistence type="predicted"/>
<dbReference type="SMART" id="SM00345">
    <property type="entry name" value="HTH_GNTR"/>
    <property type="match status" value="1"/>
</dbReference>
<dbReference type="GO" id="GO:0003700">
    <property type="term" value="F:DNA-binding transcription factor activity"/>
    <property type="evidence" value="ECO:0007669"/>
    <property type="project" value="InterPro"/>
</dbReference>
<dbReference type="GO" id="GO:0045892">
    <property type="term" value="P:negative regulation of DNA-templated transcription"/>
    <property type="evidence" value="ECO:0007669"/>
    <property type="project" value="TreeGrafter"/>
</dbReference>
<dbReference type="AlphaFoldDB" id="A0A1C3P4E2"/>